<accession>G7W713</accession>
<dbReference type="PATRIC" id="fig|768706.3.peg.4532"/>
<evidence type="ECO:0000259" key="2">
    <source>
        <dbReference type="PROSITE" id="PS50968"/>
    </source>
</evidence>
<dbReference type="InterPro" id="IPR000089">
    <property type="entry name" value="Biotin_lipoyl"/>
</dbReference>
<dbReference type="CDD" id="cd06850">
    <property type="entry name" value="biotinyl_domain"/>
    <property type="match status" value="1"/>
</dbReference>
<keyword evidence="4" id="KW-1185">Reference proteome</keyword>
<dbReference type="eggNOG" id="COG4770">
    <property type="taxonomic scope" value="Bacteria"/>
</dbReference>
<name>G7W713_DESOD</name>
<sequence length="126" mass="13595">MMKYNVIINGKKFEVEVEKSDEGNDQAKSTGKKVMEASVNVAEKYRDACSSEATGTEETIAAPMPGTIVTLKVNEGQTVKKGEVLLILEAMKMENEIMAPRDAVVSKLLVASGTSVKTGDMLLLLK</sequence>
<dbReference type="PANTHER" id="PTHR45266">
    <property type="entry name" value="OXALOACETATE DECARBOXYLASE ALPHA CHAIN"/>
    <property type="match status" value="1"/>
</dbReference>
<reference evidence="3 4" key="2">
    <citation type="journal article" date="2012" name="J. Bacteriol.">
        <title>Complete genome sequences of Desulfosporosinus orientis DSM765T, Desulfosporosinus youngiae DSM17734T, Desulfosporosinus meridiei DSM13257T, and Desulfosporosinus acidiphilus DSM22704T.</title>
        <authorList>
            <person name="Pester M."/>
            <person name="Brambilla E."/>
            <person name="Alazard D."/>
            <person name="Rattei T."/>
            <person name="Weinmaier T."/>
            <person name="Han J."/>
            <person name="Lucas S."/>
            <person name="Lapidus A."/>
            <person name="Cheng J.F."/>
            <person name="Goodwin L."/>
            <person name="Pitluck S."/>
            <person name="Peters L."/>
            <person name="Ovchinnikova G."/>
            <person name="Teshima H."/>
            <person name="Detter J.C."/>
            <person name="Han C.S."/>
            <person name="Tapia R."/>
            <person name="Land M.L."/>
            <person name="Hauser L."/>
            <person name="Kyrpides N.C."/>
            <person name="Ivanova N.N."/>
            <person name="Pagani I."/>
            <person name="Huntmann M."/>
            <person name="Wei C.L."/>
            <person name="Davenport K.W."/>
            <person name="Daligault H."/>
            <person name="Chain P.S."/>
            <person name="Chen A."/>
            <person name="Mavromatis K."/>
            <person name="Markowitz V."/>
            <person name="Szeto E."/>
            <person name="Mikhailova N."/>
            <person name="Pati A."/>
            <person name="Wagner M."/>
            <person name="Woyke T."/>
            <person name="Ollivier B."/>
            <person name="Klenk H.P."/>
            <person name="Spring S."/>
            <person name="Loy A."/>
        </authorList>
    </citation>
    <scope>NUCLEOTIDE SEQUENCE [LARGE SCALE GENOMIC DNA]</scope>
    <source>
        <strain evidence="4">ATCC 19365 / DSM 765 / NCIMB 8382 / VKM B-1628</strain>
    </source>
</reference>
<dbReference type="RefSeq" id="WP_014186677.1">
    <property type="nucleotide sequence ID" value="NC_016584.1"/>
</dbReference>
<proteinExistence type="predicted"/>
<dbReference type="Proteomes" id="UP000006346">
    <property type="component" value="Chromosome"/>
</dbReference>
<feature type="domain" description="Lipoyl-binding" evidence="2">
    <location>
        <begin position="50"/>
        <end position="126"/>
    </location>
</feature>
<evidence type="ECO:0000256" key="1">
    <source>
        <dbReference type="ARBA" id="ARBA00023267"/>
    </source>
</evidence>
<dbReference type="FunFam" id="2.40.50.100:FF:000003">
    <property type="entry name" value="Acetyl-CoA carboxylase biotin carboxyl carrier protein"/>
    <property type="match status" value="1"/>
</dbReference>
<dbReference type="AlphaFoldDB" id="G7W713"/>
<dbReference type="SUPFAM" id="SSF51230">
    <property type="entry name" value="Single hybrid motif"/>
    <property type="match status" value="1"/>
</dbReference>
<dbReference type="PROSITE" id="PS50968">
    <property type="entry name" value="BIOTINYL_LIPOYL"/>
    <property type="match status" value="1"/>
</dbReference>
<keyword evidence="1" id="KW-0092">Biotin</keyword>
<gene>
    <name evidence="3" type="ordered locus">Desor_4458</name>
</gene>
<dbReference type="OrthoDB" id="9812676at2"/>
<dbReference type="EMBL" id="CP003108">
    <property type="protein sequence ID" value="AET69870.1"/>
    <property type="molecule type" value="Genomic_DNA"/>
</dbReference>
<dbReference type="PROSITE" id="PS00188">
    <property type="entry name" value="BIOTIN"/>
    <property type="match status" value="1"/>
</dbReference>
<dbReference type="InterPro" id="IPR011053">
    <property type="entry name" value="Single_hybrid_motif"/>
</dbReference>
<evidence type="ECO:0000313" key="4">
    <source>
        <dbReference type="Proteomes" id="UP000006346"/>
    </source>
</evidence>
<dbReference type="HOGENOM" id="CLU_016733_5_4_9"/>
<dbReference type="STRING" id="768706.Desor_4458"/>
<dbReference type="InterPro" id="IPR050709">
    <property type="entry name" value="Biotin_Carboxyl_Carrier/Decarb"/>
</dbReference>
<dbReference type="KEGG" id="dor:Desor_4458"/>
<dbReference type="PANTHER" id="PTHR45266:SF3">
    <property type="entry name" value="OXALOACETATE DECARBOXYLASE ALPHA CHAIN"/>
    <property type="match status" value="1"/>
</dbReference>
<protein>
    <submittedName>
        <fullName evidence="3">Acetyl/propionyl-CoA carboxylase, alpha subunit</fullName>
    </submittedName>
</protein>
<dbReference type="Gene3D" id="2.40.50.100">
    <property type="match status" value="1"/>
</dbReference>
<reference evidence="4" key="1">
    <citation type="submission" date="2011-11" db="EMBL/GenBank/DDBJ databases">
        <title>Complete sequence of Desulfosporosinus orientis DSM 765.</title>
        <authorList>
            <person name="Lucas S."/>
            <person name="Han J."/>
            <person name="Lapidus A."/>
            <person name="Cheng J.-F."/>
            <person name="Goodwin L."/>
            <person name="Pitluck S."/>
            <person name="Peters L."/>
            <person name="Ovchinnikova G."/>
            <person name="Teshima H."/>
            <person name="Detter J.C."/>
            <person name="Han C."/>
            <person name="Tapia R."/>
            <person name="Land M."/>
            <person name="Hauser L."/>
            <person name="Kyrpides N."/>
            <person name="Ivanova N."/>
            <person name="Pagani I."/>
            <person name="Pester M."/>
            <person name="Spring S."/>
            <person name="Ollivier B."/>
            <person name="Rattei T."/>
            <person name="Klenk H.-P."/>
            <person name="Wagner M."/>
            <person name="Loy A."/>
            <person name="Woyke T."/>
        </authorList>
    </citation>
    <scope>NUCLEOTIDE SEQUENCE [LARGE SCALE GENOMIC DNA]</scope>
    <source>
        <strain evidence="4">ATCC 19365 / DSM 765 / NCIMB 8382 / VKM B-1628</strain>
    </source>
</reference>
<dbReference type="Pfam" id="PF00364">
    <property type="entry name" value="Biotin_lipoyl"/>
    <property type="match status" value="1"/>
</dbReference>
<evidence type="ECO:0000313" key="3">
    <source>
        <dbReference type="EMBL" id="AET69870.1"/>
    </source>
</evidence>
<dbReference type="InterPro" id="IPR001882">
    <property type="entry name" value="Biotin_BS"/>
</dbReference>
<organism evidence="3 4">
    <name type="scientific">Desulfosporosinus orientis (strain ATCC 19365 / DSM 765 / NCIMB 8382 / VKM B-1628 / Singapore I)</name>
    <name type="common">Desulfotomaculum orientis</name>
    <dbReference type="NCBI Taxonomy" id="768706"/>
    <lineage>
        <taxon>Bacteria</taxon>
        <taxon>Bacillati</taxon>
        <taxon>Bacillota</taxon>
        <taxon>Clostridia</taxon>
        <taxon>Eubacteriales</taxon>
        <taxon>Desulfitobacteriaceae</taxon>
        <taxon>Desulfosporosinus</taxon>
    </lineage>
</organism>